<dbReference type="InterPro" id="IPR042081">
    <property type="entry name" value="RNA_2'-PTrans_C"/>
</dbReference>
<dbReference type="InterPro" id="IPR022928">
    <property type="entry name" value="RNA_2'-PTrans_KptA"/>
</dbReference>
<gene>
    <name evidence="5" type="primary">kptA</name>
    <name evidence="6" type="ORF">K239x_36010</name>
</gene>
<evidence type="ECO:0000256" key="1">
    <source>
        <dbReference type="ARBA" id="ARBA00009836"/>
    </source>
</evidence>
<proteinExistence type="inferred from homology"/>
<sequence length="186" mass="20520">MNKSLTKTSKFLSLVLRHRPEAIGLQLDSEGWLVIEELVDNANSRGETLTRQLIDEVVATSDKKRFAISADGQRIRASQGHSVAEVDLNLEPVEPPAILFHGTVAKFLESIRSQGLRKRTRNHVHLSPDQLTAEKVGSRRGRPVILIIDAESMNQSGIQFFRSANGVWLTDAVPARFITFPADGGA</sequence>
<dbReference type="NCBIfam" id="NF002014">
    <property type="entry name" value="PRK00819.1-4"/>
    <property type="match status" value="1"/>
</dbReference>
<dbReference type="RefSeq" id="WP_145419407.1">
    <property type="nucleotide sequence ID" value="NZ_CP036526.1"/>
</dbReference>
<organism evidence="6 7">
    <name type="scientific">Stieleria marina</name>
    <dbReference type="NCBI Taxonomy" id="1930275"/>
    <lineage>
        <taxon>Bacteria</taxon>
        <taxon>Pseudomonadati</taxon>
        <taxon>Planctomycetota</taxon>
        <taxon>Planctomycetia</taxon>
        <taxon>Pirellulales</taxon>
        <taxon>Pirellulaceae</taxon>
        <taxon>Stieleria</taxon>
    </lineage>
</organism>
<dbReference type="Gene3D" id="3.20.170.30">
    <property type="match status" value="1"/>
</dbReference>
<dbReference type="SUPFAM" id="SSF56399">
    <property type="entry name" value="ADP-ribosylation"/>
    <property type="match status" value="1"/>
</dbReference>
<dbReference type="PANTHER" id="PTHR12684:SF2">
    <property type="entry name" value="TRNA 2'-PHOSPHOTRANSFERASE 1"/>
    <property type="match status" value="1"/>
</dbReference>
<protein>
    <recommendedName>
        <fullName evidence="5">Probable RNA 2'-phosphotransferase</fullName>
        <ecNumber evidence="5">2.7.1.-</ecNumber>
    </recommendedName>
</protein>
<dbReference type="Pfam" id="PF01885">
    <property type="entry name" value="PTS_2-RNA"/>
    <property type="match status" value="1"/>
</dbReference>
<dbReference type="GO" id="GO:0000215">
    <property type="term" value="F:tRNA 2'-phosphotransferase activity"/>
    <property type="evidence" value="ECO:0007669"/>
    <property type="project" value="TreeGrafter"/>
</dbReference>
<dbReference type="OrthoDB" id="4537997at2"/>
<evidence type="ECO:0000256" key="5">
    <source>
        <dbReference type="HAMAP-Rule" id="MF_00299"/>
    </source>
</evidence>
<evidence type="ECO:0000256" key="2">
    <source>
        <dbReference type="ARBA" id="ARBA00022679"/>
    </source>
</evidence>
<dbReference type="GO" id="GO:0003950">
    <property type="term" value="F:NAD+ poly-ADP-ribosyltransferase activity"/>
    <property type="evidence" value="ECO:0007669"/>
    <property type="project" value="InterPro"/>
</dbReference>
<keyword evidence="2 5" id="KW-0808">Transferase</keyword>
<evidence type="ECO:0000256" key="3">
    <source>
        <dbReference type="ARBA" id="ARBA00023027"/>
    </source>
</evidence>
<dbReference type="Gene3D" id="1.10.10.970">
    <property type="entry name" value="RNA 2'-phosphotransferase, Tpt1/KptA family, N-terminal domain"/>
    <property type="match status" value="1"/>
</dbReference>
<dbReference type="AlphaFoldDB" id="A0A517NWV8"/>
<dbReference type="Proteomes" id="UP000319817">
    <property type="component" value="Chromosome"/>
</dbReference>
<evidence type="ECO:0000256" key="4">
    <source>
        <dbReference type="ARBA" id="ARBA00025212"/>
    </source>
</evidence>
<dbReference type="PANTHER" id="PTHR12684">
    <property type="entry name" value="PUTATIVE PHOSPHOTRANSFERASE"/>
    <property type="match status" value="1"/>
</dbReference>
<dbReference type="GO" id="GO:0006388">
    <property type="term" value="P:tRNA splicing, via endonucleolytic cleavage and ligation"/>
    <property type="evidence" value="ECO:0007669"/>
    <property type="project" value="UniProtKB-UniRule"/>
</dbReference>
<dbReference type="HAMAP" id="MF_00299">
    <property type="entry name" value="KptA"/>
    <property type="match status" value="1"/>
</dbReference>
<dbReference type="EC" id="2.7.1.-" evidence="5"/>
<keyword evidence="3 5" id="KW-0520">NAD</keyword>
<comment type="function">
    <text evidence="4 5">Removes the 2'-phosphate from RNA via an intermediate in which the phosphate is ADP-ribosylated by NAD followed by a presumed transesterification to release the RNA and generate ADP-ribose 1''-2''-cyclic phosphate (APPR&gt;P). May function as an ADP-ribosylase.</text>
</comment>
<evidence type="ECO:0000313" key="6">
    <source>
        <dbReference type="EMBL" id="QDT11601.1"/>
    </source>
</evidence>
<dbReference type="InterPro" id="IPR002745">
    <property type="entry name" value="Ptrans_KptA/Tpt1"/>
</dbReference>
<evidence type="ECO:0000313" key="7">
    <source>
        <dbReference type="Proteomes" id="UP000319817"/>
    </source>
</evidence>
<keyword evidence="7" id="KW-1185">Reference proteome</keyword>
<dbReference type="InterPro" id="IPR042080">
    <property type="entry name" value="RNA_2'-PTrans_N"/>
</dbReference>
<comment type="similarity">
    <text evidence="1 5">Belongs to the KptA/TPT1 family.</text>
</comment>
<reference evidence="6 7" key="1">
    <citation type="submission" date="2019-02" db="EMBL/GenBank/DDBJ databases">
        <title>Deep-cultivation of Planctomycetes and their phenomic and genomic characterization uncovers novel biology.</title>
        <authorList>
            <person name="Wiegand S."/>
            <person name="Jogler M."/>
            <person name="Boedeker C."/>
            <person name="Pinto D."/>
            <person name="Vollmers J."/>
            <person name="Rivas-Marin E."/>
            <person name="Kohn T."/>
            <person name="Peeters S.H."/>
            <person name="Heuer A."/>
            <person name="Rast P."/>
            <person name="Oberbeckmann S."/>
            <person name="Bunk B."/>
            <person name="Jeske O."/>
            <person name="Meyerdierks A."/>
            <person name="Storesund J.E."/>
            <person name="Kallscheuer N."/>
            <person name="Luecker S."/>
            <person name="Lage O.M."/>
            <person name="Pohl T."/>
            <person name="Merkel B.J."/>
            <person name="Hornburger P."/>
            <person name="Mueller R.-W."/>
            <person name="Bruemmer F."/>
            <person name="Labrenz M."/>
            <person name="Spormann A.M."/>
            <person name="Op den Camp H."/>
            <person name="Overmann J."/>
            <person name="Amann R."/>
            <person name="Jetten M.S.M."/>
            <person name="Mascher T."/>
            <person name="Medema M.H."/>
            <person name="Devos D.P."/>
            <person name="Kaster A.-K."/>
            <person name="Ovreas L."/>
            <person name="Rohde M."/>
            <person name="Galperin M.Y."/>
            <person name="Jogler C."/>
        </authorList>
    </citation>
    <scope>NUCLEOTIDE SEQUENCE [LARGE SCALE GENOMIC DNA]</scope>
    <source>
        <strain evidence="6 7">K23_9</strain>
    </source>
</reference>
<accession>A0A517NWV8</accession>
<dbReference type="EMBL" id="CP036526">
    <property type="protein sequence ID" value="QDT11601.1"/>
    <property type="molecule type" value="Genomic_DNA"/>
</dbReference>
<name>A0A517NWV8_9BACT</name>